<dbReference type="OrthoDB" id="126630at2759"/>
<comment type="caution">
    <text evidence="1">The sequence shown here is derived from an EMBL/GenBank/DDBJ whole genome shotgun (WGS) entry which is preliminary data.</text>
</comment>
<sequence length="127" mass="13727">MKAFTTVRPNSGANTTAARLYTALSALVESNELEGAAPKETQVTDFVKNWRRDNPRNSMASVIELCDGRLYEQLDFSTMSNRGMIILCDSQPDGRPGAAGSVSHLGDGSAAYPFRVGITCLNLNEII</sequence>
<evidence type="ECO:0000313" key="2">
    <source>
        <dbReference type="Proteomes" id="UP001165121"/>
    </source>
</evidence>
<protein>
    <submittedName>
        <fullName evidence="1">Unnamed protein product</fullName>
    </submittedName>
</protein>
<evidence type="ECO:0000313" key="1">
    <source>
        <dbReference type="EMBL" id="GMF16480.1"/>
    </source>
</evidence>
<dbReference type="AlphaFoldDB" id="A0A9W6TLJ1"/>
<accession>A0A9W6TLJ1</accession>
<dbReference type="Proteomes" id="UP001165121">
    <property type="component" value="Unassembled WGS sequence"/>
</dbReference>
<gene>
    <name evidence="1" type="ORF">Pfra01_000083200</name>
</gene>
<dbReference type="EMBL" id="BSXT01000064">
    <property type="protein sequence ID" value="GMF16480.1"/>
    <property type="molecule type" value="Genomic_DNA"/>
</dbReference>
<proteinExistence type="predicted"/>
<reference evidence="1" key="1">
    <citation type="submission" date="2023-04" db="EMBL/GenBank/DDBJ databases">
        <title>Phytophthora fragariaefolia NBRC 109709.</title>
        <authorList>
            <person name="Ichikawa N."/>
            <person name="Sato H."/>
            <person name="Tonouchi N."/>
        </authorList>
    </citation>
    <scope>NUCLEOTIDE SEQUENCE</scope>
    <source>
        <strain evidence="1">NBRC 109709</strain>
    </source>
</reference>
<name>A0A9W6TLJ1_9STRA</name>
<organism evidence="1 2">
    <name type="scientific">Phytophthora fragariaefolia</name>
    <dbReference type="NCBI Taxonomy" id="1490495"/>
    <lineage>
        <taxon>Eukaryota</taxon>
        <taxon>Sar</taxon>
        <taxon>Stramenopiles</taxon>
        <taxon>Oomycota</taxon>
        <taxon>Peronosporomycetes</taxon>
        <taxon>Peronosporales</taxon>
        <taxon>Peronosporaceae</taxon>
        <taxon>Phytophthora</taxon>
    </lineage>
</organism>
<keyword evidence="2" id="KW-1185">Reference proteome</keyword>